<organism evidence="3 4">
    <name type="scientific">Jiangella rhizosphaerae</name>
    <dbReference type="NCBI Taxonomy" id="2293569"/>
    <lineage>
        <taxon>Bacteria</taxon>
        <taxon>Bacillati</taxon>
        <taxon>Actinomycetota</taxon>
        <taxon>Actinomycetes</taxon>
        <taxon>Jiangellales</taxon>
        <taxon>Jiangellaceae</taxon>
        <taxon>Jiangella</taxon>
    </lineage>
</organism>
<dbReference type="RefSeq" id="WP_119661560.1">
    <property type="nucleotide sequence ID" value="NZ_QUAL01000182.1"/>
</dbReference>
<dbReference type="OrthoDB" id="3365660at2"/>
<reference evidence="3 4" key="1">
    <citation type="submission" date="2018-09" db="EMBL/GenBank/DDBJ databases">
        <title>Isolation, diversity and antifungal activity of actinobacteria from wheat.</title>
        <authorList>
            <person name="Han C."/>
        </authorList>
    </citation>
    <scope>NUCLEOTIDE SEQUENCE [LARGE SCALE GENOMIC DNA]</scope>
    <source>
        <strain evidence="3 4">NEAU-YY265</strain>
    </source>
</reference>
<comment type="caution">
    <text evidence="3">The sequence shown here is derived from an EMBL/GenBank/DDBJ whole genome shotgun (WGS) entry which is preliminary data.</text>
</comment>
<dbReference type="Proteomes" id="UP000284057">
    <property type="component" value="Unassembled WGS sequence"/>
</dbReference>
<evidence type="ECO:0000259" key="2">
    <source>
        <dbReference type="Pfam" id="PF08327"/>
    </source>
</evidence>
<comment type="similarity">
    <text evidence="1">Belongs to the AHA1 family.</text>
</comment>
<dbReference type="EMBL" id="QUAL01000182">
    <property type="protein sequence ID" value="RIQ19505.1"/>
    <property type="molecule type" value="Genomic_DNA"/>
</dbReference>
<proteinExistence type="inferred from homology"/>
<dbReference type="AlphaFoldDB" id="A0A418KM92"/>
<dbReference type="InterPro" id="IPR013538">
    <property type="entry name" value="ASHA1/2-like_C"/>
</dbReference>
<gene>
    <name evidence="3" type="ORF">DY240_19720</name>
</gene>
<evidence type="ECO:0000313" key="4">
    <source>
        <dbReference type="Proteomes" id="UP000284057"/>
    </source>
</evidence>
<feature type="domain" description="Activator of Hsp90 ATPase homologue 1/2-like C-terminal" evidence="2">
    <location>
        <begin position="19"/>
        <end position="143"/>
    </location>
</feature>
<protein>
    <submittedName>
        <fullName evidence="3">SRPBCC domain-containing protein</fullName>
    </submittedName>
</protein>
<evidence type="ECO:0000313" key="3">
    <source>
        <dbReference type="EMBL" id="RIQ19505.1"/>
    </source>
</evidence>
<dbReference type="CDD" id="cd07814">
    <property type="entry name" value="SRPBCC_CalC_Aha1-like"/>
    <property type="match status" value="1"/>
</dbReference>
<keyword evidence="4" id="KW-1185">Reference proteome</keyword>
<dbReference type="SUPFAM" id="SSF55961">
    <property type="entry name" value="Bet v1-like"/>
    <property type="match status" value="1"/>
</dbReference>
<dbReference type="Pfam" id="PF08327">
    <property type="entry name" value="AHSA1"/>
    <property type="match status" value="1"/>
</dbReference>
<accession>A0A418KM92</accession>
<name>A0A418KM92_9ACTN</name>
<sequence length="155" mass="16818">MTARVSLDGDQLIARRHLDAEPALVWEAFTTPEHLAAFWGGDHATVAPGSVVVDLRVGGTFRLETRGADGAGRPLIFRYEVVEPPTRLVLSEPRTGITTDIRLEPDGTGTAVVVHQRRLPPRLRTEQARTGLAGILDRLDAVLTALTSDPRRSAP</sequence>
<dbReference type="InterPro" id="IPR023393">
    <property type="entry name" value="START-like_dom_sf"/>
</dbReference>
<evidence type="ECO:0000256" key="1">
    <source>
        <dbReference type="ARBA" id="ARBA00006817"/>
    </source>
</evidence>
<dbReference type="Gene3D" id="3.30.530.20">
    <property type="match status" value="1"/>
</dbReference>